<dbReference type="SMART" id="SM00717">
    <property type="entry name" value="SANT"/>
    <property type="match status" value="1"/>
</dbReference>
<dbReference type="Pfam" id="PF11831">
    <property type="entry name" value="Myb_Cef"/>
    <property type="match status" value="1"/>
</dbReference>
<evidence type="ECO:0000313" key="13">
    <source>
        <dbReference type="Proteomes" id="UP000077755"/>
    </source>
</evidence>
<dbReference type="PROSITE" id="PS50090">
    <property type="entry name" value="MYB_LIKE"/>
    <property type="match status" value="1"/>
</dbReference>
<evidence type="ECO:0000256" key="2">
    <source>
        <dbReference type="ARBA" id="ARBA00010506"/>
    </source>
</evidence>
<gene>
    <name evidence="12" type="ORF">DCAR_0933847</name>
</gene>
<dbReference type="InterPro" id="IPR021786">
    <property type="entry name" value="Cdc5p/Cef1_C"/>
</dbReference>
<dbReference type="InterPro" id="IPR017930">
    <property type="entry name" value="Myb_dom"/>
</dbReference>
<feature type="compositionally biased region" description="Basic and acidic residues" evidence="9">
    <location>
        <begin position="110"/>
        <end position="119"/>
    </location>
</feature>
<feature type="domain" description="HTH myb-type" evidence="11">
    <location>
        <begin position="38"/>
        <end position="83"/>
    </location>
</feature>
<feature type="domain" description="Myb-like" evidence="10">
    <location>
        <begin position="38"/>
        <end position="79"/>
    </location>
</feature>
<accession>A0AAF0XU38</accession>
<keyword evidence="4" id="KW-0747">Spliceosome</keyword>
<evidence type="ECO:0000259" key="11">
    <source>
        <dbReference type="PROSITE" id="PS51294"/>
    </source>
</evidence>
<proteinExistence type="inferred from homology"/>
<evidence type="ECO:0000256" key="7">
    <source>
        <dbReference type="ARBA" id="ARBA00023187"/>
    </source>
</evidence>
<keyword evidence="6" id="KW-0238">DNA-binding</keyword>
<dbReference type="EMBL" id="CP093351">
    <property type="protein sequence ID" value="WOH14328.1"/>
    <property type="molecule type" value="Genomic_DNA"/>
</dbReference>
<keyword evidence="13" id="KW-1185">Reference proteome</keyword>
<evidence type="ECO:0000256" key="4">
    <source>
        <dbReference type="ARBA" id="ARBA00022728"/>
    </source>
</evidence>
<keyword evidence="5" id="KW-0677">Repeat</keyword>
<dbReference type="Proteomes" id="UP000077755">
    <property type="component" value="Chromosome 9"/>
</dbReference>
<dbReference type="GO" id="GO:0000398">
    <property type="term" value="P:mRNA splicing, via spliceosome"/>
    <property type="evidence" value="ECO:0007669"/>
    <property type="project" value="InterPro"/>
</dbReference>
<feature type="region of interest" description="Disordered" evidence="9">
    <location>
        <begin position="89"/>
        <end position="119"/>
    </location>
</feature>
<dbReference type="CDD" id="cd11659">
    <property type="entry name" value="SANT_CDC5_II"/>
    <property type="match status" value="1"/>
</dbReference>
<dbReference type="InterPro" id="IPR001005">
    <property type="entry name" value="SANT/Myb"/>
</dbReference>
<keyword evidence="7" id="KW-0508">mRNA splicing</keyword>
<evidence type="ECO:0000256" key="9">
    <source>
        <dbReference type="SAM" id="MobiDB-lite"/>
    </source>
</evidence>
<reference evidence="12" key="1">
    <citation type="journal article" date="2016" name="Nat. Genet.">
        <title>A high-quality carrot genome assembly provides new insights into carotenoid accumulation and asterid genome evolution.</title>
        <authorList>
            <person name="Iorizzo M."/>
            <person name="Ellison S."/>
            <person name="Senalik D."/>
            <person name="Zeng P."/>
            <person name="Satapoomin P."/>
            <person name="Huang J."/>
            <person name="Bowman M."/>
            <person name="Iovene M."/>
            <person name="Sanseverino W."/>
            <person name="Cavagnaro P."/>
            <person name="Yildiz M."/>
            <person name="Macko-Podgorni A."/>
            <person name="Moranska E."/>
            <person name="Grzebelus E."/>
            <person name="Grzebelus D."/>
            <person name="Ashrafi H."/>
            <person name="Zheng Z."/>
            <person name="Cheng S."/>
            <person name="Spooner D."/>
            <person name="Van Deynze A."/>
            <person name="Simon P."/>
        </authorList>
    </citation>
    <scope>NUCLEOTIDE SEQUENCE</scope>
    <source>
        <tissue evidence="12">Leaf</tissue>
    </source>
</reference>
<reference evidence="12" key="2">
    <citation type="submission" date="2022-03" db="EMBL/GenBank/DDBJ databases">
        <title>Draft title - Genomic analysis of global carrot germplasm unveils the trajectory of domestication and the origin of high carotenoid orange carrot.</title>
        <authorList>
            <person name="Iorizzo M."/>
            <person name="Ellison S."/>
            <person name="Senalik D."/>
            <person name="Macko-Podgorni A."/>
            <person name="Grzebelus D."/>
            <person name="Bostan H."/>
            <person name="Rolling W."/>
            <person name="Curaba J."/>
            <person name="Simon P."/>
        </authorList>
    </citation>
    <scope>NUCLEOTIDE SEQUENCE</scope>
    <source>
        <tissue evidence="12">Leaf</tissue>
    </source>
</reference>
<feature type="compositionally biased region" description="Basic and acidic residues" evidence="9">
    <location>
        <begin position="93"/>
        <end position="102"/>
    </location>
</feature>
<comment type="subcellular location">
    <subcellularLocation>
        <location evidence="1">Nucleus</location>
    </subcellularLocation>
</comment>
<dbReference type="PANTHER" id="PTHR45885:SF1">
    <property type="entry name" value="CELL DIVISION CYCLE 5-LIKE PROTEIN"/>
    <property type="match status" value="1"/>
</dbReference>
<name>A0AAF0XU38_DAUCS</name>
<dbReference type="GO" id="GO:0000974">
    <property type="term" value="C:Prp19 complex"/>
    <property type="evidence" value="ECO:0007669"/>
    <property type="project" value="InterPro"/>
</dbReference>
<dbReference type="PROSITE" id="PS51294">
    <property type="entry name" value="HTH_MYB"/>
    <property type="match status" value="2"/>
</dbReference>
<evidence type="ECO:0000259" key="10">
    <source>
        <dbReference type="PROSITE" id="PS50090"/>
    </source>
</evidence>
<feature type="domain" description="HTH myb-type" evidence="11">
    <location>
        <begin position="1"/>
        <end position="34"/>
    </location>
</feature>
<dbReference type="InterPro" id="IPR047240">
    <property type="entry name" value="SANT_CDC5L_II"/>
</dbReference>
<evidence type="ECO:0000256" key="5">
    <source>
        <dbReference type="ARBA" id="ARBA00022737"/>
    </source>
</evidence>
<evidence type="ECO:0000256" key="6">
    <source>
        <dbReference type="ARBA" id="ARBA00023125"/>
    </source>
</evidence>
<dbReference type="InterPro" id="IPR047242">
    <property type="entry name" value="CDC5L/Cef1"/>
</dbReference>
<dbReference type="SUPFAM" id="SSF46689">
    <property type="entry name" value="Homeodomain-like"/>
    <property type="match status" value="1"/>
</dbReference>
<evidence type="ECO:0000256" key="1">
    <source>
        <dbReference type="ARBA" id="ARBA00004123"/>
    </source>
</evidence>
<keyword evidence="3" id="KW-0507">mRNA processing</keyword>
<protein>
    <recommendedName>
        <fullName evidence="14">Myb-like domain-containing protein</fullName>
    </recommendedName>
</protein>
<evidence type="ECO:0008006" key="14">
    <source>
        <dbReference type="Google" id="ProtNLM"/>
    </source>
</evidence>
<dbReference type="Gene3D" id="1.10.10.60">
    <property type="entry name" value="Homeodomain-like"/>
    <property type="match status" value="1"/>
</dbReference>
<dbReference type="PANTHER" id="PTHR45885">
    <property type="entry name" value="CELL DIVISION CYCLE 5-LIKE PROTEIN"/>
    <property type="match status" value="1"/>
</dbReference>
<dbReference type="GO" id="GO:0003677">
    <property type="term" value="F:DNA binding"/>
    <property type="evidence" value="ECO:0007669"/>
    <property type="project" value="UniProtKB-KW"/>
</dbReference>
<sequence length="740" mass="84531">MMKGGAWKNTEDEILKTGVMKYGKNEWARVSTLLFTEWTREEDEKLLQWTKLMPSQWRTIAPNVGRTASQCLERYERLLDAACAKDGNFEAGDDPRKLHAGEFDPNAESRPARPDPVDMDQDKIEMLSEARARLANTRGKKAMRKAREKQLDEARRLAVLQKRRELKGAGISDGHKKRKRNGIDYNAEIPFEKQPPLGFYDVADERQIVEQLKFPTTVEELEGEKRCDKEARLRRQEAARNFILQRHNAPSATPQANKCNGPEADTKRAKLNLPTLQISEHELEHIAKFRLPSLSKELAEGSGATCDLLIDYVQTPCQGATSIRTPQRTPASKHDAIMIEAENQAKLKVSQTPLLGGENPELQHSDCMGVTPKKREIQASNILTPSVTSLLDLQVNGLGMTFKGTPITDELQINTNIADLRRNLLSIILQPIPQDNDEPEEKMEEDISDRIASEKAEDEAKMQDLHKRSEVLQRELPRPSPASLQLLKNSLLKTTVGNCSFVPPTLIEQADVMIKKELLSLLEHDILNYSNNGKVQKEKEDATRTAKENSGFLPLTDQFELDELKEADYYLMKECMEMSRESELFDKFVEEHKTRLNEMMYFTTRKGYNLSSVVGNLEKVTALQAEYENVRRWMDTNDKKVEKFEKRINLLTNGYLQRSRNLWSQIEATFKLLNNAETELKCFRALSNQEQLAALHRVSTLCGEVEKQKELEQTLQKRYGYVLSAQVRIQEEYAAKQLAL</sequence>
<dbReference type="AlphaFoldDB" id="A0AAF0XU38"/>
<dbReference type="Pfam" id="PF13921">
    <property type="entry name" value="Myb_DNA-bind_6"/>
    <property type="match status" value="1"/>
</dbReference>
<comment type="similarity">
    <text evidence="2">Belongs to the CEF1 family.</text>
</comment>
<keyword evidence="8" id="KW-0539">Nucleus</keyword>
<dbReference type="GO" id="GO:0005681">
    <property type="term" value="C:spliceosomal complex"/>
    <property type="evidence" value="ECO:0007669"/>
    <property type="project" value="UniProtKB-KW"/>
</dbReference>
<evidence type="ECO:0000256" key="8">
    <source>
        <dbReference type="ARBA" id="ARBA00023242"/>
    </source>
</evidence>
<evidence type="ECO:0000313" key="12">
    <source>
        <dbReference type="EMBL" id="WOH14328.1"/>
    </source>
</evidence>
<organism evidence="12 13">
    <name type="scientific">Daucus carota subsp. sativus</name>
    <name type="common">Carrot</name>
    <dbReference type="NCBI Taxonomy" id="79200"/>
    <lineage>
        <taxon>Eukaryota</taxon>
        <taxon>Viridiplantae</taxon>
        <taxon>Streptophyta</taxon>
        <taxon>Embryophyta</taxon>
        <taxon>Tracheophyta</taxon>
        <taxon>Spermatophyta</taxon>
        <taxon>Magnoliopsida</taxon>
        <taxon>eudicotyledons</taxon>
        <taxon>Gunneridae</taxon>
        <taxon>Pentapetalae</taxon>
        <taxon>asterids</taxon>
        <taxon>campanulids</taxon>
        <taxon>Apiales</taxon>
        <taxon>Apiaceae</taxon>
        <taxon>Apioideae</taxon>
        <taxon>Scandiceae</taxon>
        <taxon>Daucinae</taxon>
        <taxon>Daucus</taxon>
        <taxon>Daucus sect. Daucus</taxon>
    </lineage>
</organism>
<evidence type="ECO:0000256" key="3">
    <source>
        <dbReference type="ARBA" id="ARBA00022664"/>
    </source>
</evidence>
<dbReference type="InterPro" id="IPR009057">
    <property type="entry name" value="Homeodomain-like_sf"/>
</dbReference>